<proteinExistence type="inferred from homology"/>
<accession>A0ABQ6CC27</accession>
<protein>
    <submittedName>
        <fullName evidence="2">Diacetyl reductase</fullName>
    </submittedName>
</protein>
<name>A0ABQ6CC27_9BURK</name>
<reference evidence="3" key="1">
    <citation type="journal article" date="2019" name="Int. J. Syst. Evol. Microbiol.">
        <title>The Global Catalogue of Microorganisms (GCM) 10K type strain sequencing project: providing services to taxonomists for standard genome sequencing and annotation.</title>
        <authorList>
            <consortium name="The Broad Institute Genomics Platform"/>
            <consortium name="The Broad Institute Genome Sequencing Center for Infectious Disease"/>
            <person name="Wu L."/>
            <person name="Ma J."/>
        </authorList>
    </citation>
    <scope>NUCLEOTIDE SEQUENCE [LARGE SCALE GENOMIC DNA]</scope>
    <source>
        <strain evidence="3">NBRC 109341</strain>
    </source>
</reference>
<dbReference type="Proteomes" id="UP001156903">
    <property type="component" value="Unassembled WGS sequence"/>
</dbReference>
<evidence type="ECO:0000256" key="1">
    <source>
        <dbReference type="ARBA" id="ARBA00006484"/>
    </source>
</evidence>
<keyword evidence="3" id="KW-1185">Reference proteome</keyword>
<comment type="caution">
    <text evidence="2">The sequence shown here is derived from an EMBL/GenBank/DDBJ whole genome shotgun (WGS) entry which is preliminary data.</text>
</comment>
<sequence>MQPATMPGIAGLAVAITGAAQGIGRSLALRFAEAGAHVAVADLRQEACDAVCDGLRAFGVNAVGVAADVTQPADVERLVATAAQAFGRLDVMICNAGVAQVKPFMELQAADWDLHLGVNVKGAFLCLQAAARQMARQAPLAPGRPRGKVINMASIAGRYGAGPMAPYQGPYRASKAAVISLTQTAAYTLAPDVTVNAICPGLVATDMWARMDRTLSALENGREGDVFARRVAAVPMGRAQTPEDVAGLALYLASPAADYMTGQSINIDGGLMFG</sequence>
<dbReference type="Gene3D" id="3.40.50.720">
    <property type="entry name" value="NAD(P)-binding Rossmann-like Domain"/>
    <property type="match status" value="1"/>
</dbReference>
<dbReference type="InterPro" id="IPR002347">
    <property type="entry name" value="SDR_fam"/>
</dbReference>
<dbReference type="PANTHER" id="PTHR42760:SF40">
    <property type="entry name" value="3-OXOACYL-[ACYL-CARRIER-PROTEIN] REDUCTASE, CHLOROPLASTIC"/>
    <property type="match status" value="1"/>
</dbReference>
<evidence type="ECO:0000313" key="2">
    <source>
        <dbReference type="EMBL" id="GLS16229.1"/>
    </source>
</evidence>
<dbReference type="Pfam" id="PF13561">
    <property type="entry name" value="adh_short_C2"/>
    <property type="match status" value="1"/>
</dbReference>
<dbReference type="PRINTS" id="PR00081">
    <property type="entry name" value="GDHRDH"/>
</dbReference>
<dbReference type="SUPFAM" id="SSF51735">
    <property type="entry name" value="NAD(P)-binding Rossmann-fold domains"/>
    <property type="match status" value="1"/>
</dbReference>
<dbReference type="EMBL" id="BSPB01000048">
    <property type="protein sequence ID" value="GLS16229.1"/>
    <property type="molecule type" value="Genomic_DNA"/>
</dbReference>
<organism evidence="2 3">
    <name type="scientific">Hydrogenophaga electricum</name>
    <dbReference type="NCBI Taxonomy" id="1230953"/>
    <lineage>
        <taxon>Bacteria</taxon>
        <taxon>Pseudomonadati</taxon>
        <taxon>Pseudomonadota</taxon>
        <taxon>Betaproteobacteria</taxon>
        <taxon>Burkholderiales</taxon>
        <taxon>Comamonadaceae</taxon>
        <taxon>Hydrogenophaga</taxon>
    </lineage>
</organism>
<dbReference type="InterPro" id="IPR036291">
    <property type="entry name" value="NAD(P)-bd_dom_sf"/>
</dbReference>
<dbReference type="NCBIfam" id="NF005559">
    <property type="entry name" value="PRK07231.1"/>
    <property type="match status" value="1"/>
</dbReference>
<evidence type="ECO:0000313" key="3">
    <source>
        <dbReference type="Proteomes" id="UP001156903"/>
    </source>
</evidence>
<gene>
    <name evidence="2" type="primary">budC</name>
    <name evidence="2" type="ORF">GCM10007935_36690</name>
</gene>
<dbReference type="PRINTS" id="PR00080">
    <property type="entry name" value="SDRFAMILY"/>
</dbReference>
<comment type="similarity">
    <text evidence="1">Belongs to the short-chain dehydrogenases/reductases (SDR) family.</text>
</comment>
<dbReference type="PANTHER" id="PTHR42760">
    <property type="entry name" value="SHORT-CHAIN DEHYDROGENASES/REDUCTASES FAMILY MEMBER"/>
    <property type="match status" value="1"/>
</dbReference>